<feature type="signal peptide" evidence="2">
    <location>
        <begin position="1"/>
        <end position="18"/>
    </location>
</feature>
<dbReference type="RefSeq" id="WP_234751825.1">
    <property type="nucleotide sequence ID" value="NZ_BAAAWN010000001.1"/>
</dbReference>
<organism evidence="3 4">
    <name type="scientific">Arthrobacter ramosus</name>
    <dbReference type="NCBI Taxonomy" id="1672"/>
    <lineage>
        <taxon>Bacteria</taxon>
        <taxon>Bacillati</taxon>
        <taxon>Actinomycetota</taxon>
        <taxon>Actinomycetes</taxon>
        <taxon>Micrococcales</taxon>
        <taxon>Micrococcaceae</taxon>
        <taxon>Arthrobacter</taxon>
    </lineage>
</organism>
<evidence type="ECO:0008006" key="5">
    <source>
        <dbReference type="Google" id="ProtNLM"/>
    </source>
</evidence>
<gene>
    <name evidence="3" type="ORF">ACFFP1_15565</name>
</gene>
<feature type="region of interest" description="Disordered" evidence="1">
    <location>
        <begin position="59"/>
        <end position="78"/>
    </location>
</feature>
<accession>A0ABV5Y1Q2</accession>
<dbReference type="EMBL" id="JBHMBC010000025">
    <property type="protein sequence ID" value="MFB9820916.1"/>
    <property type="molecule type" value="Genomic_DNA"/>
</dbReference>
<evidence type="ECO:0000256" key="2">
    <source>
        <dbReference type="SAM" id="SignalP"/>
    </source>
</evidence>
<dbReference type="Proteomes" id="UP001589702">
    <property type="component" value="Unassembled WGS sequence"/>
</dbReference>
<proteinExistence type="predicted"/>
<keyword evidence="2" id="KW-0732">Signal</keyword>
<protein>
    <recommendedName>
        <fullName evidence="5">Protein tyrosine phosphatase</fullName>
    </recommendedName>
</protein>
<comment type="caution">
    <text evidence="3">The sequence shown here is derived from an EMBL/GenBank/DDBJ whole genome shotgun (WGS) entry which is preliminary data.</text>
</comment>
<evidence type="ECO:0000313" key="3">
    <source>
        <dbReference type="EMBL" id="MFB9820916.1"/>
    </source>
</evidence>
<keyword evidence="4" id="KW-1185">Reference proteome</keyword>
<sequence length="223" mass="20960">MSLFTVLATSKIAAGVLAAGAVAVGGTGVAAFNGALPNDLQKSAHELLGAPAPVASKAAESAQSKTAEASQTATSKATDAAADAKSKATDAIDDAKSKAAAAAASAKATSPEAFGLCTALLNGGLKADAKVPGYSSLVVAAGGEANVNAHCATVVTEGKAAGLKADGSASAKADADGTAALPATPAVPAVPAVPSAPAVPAVPAVPSHVPTAPVHVPSDSVSP</sequence>
<feature type="chain" id="PRO_5046633549" description="Protein tyrosine phosphatase" evidence="2">
    <location>
        <begin position="19"/>
        <end position="223"/>
    </location>
</feature>
<name>A0ABV5Y1Q2_ARTRM</name>
<evidence type="ECO:0000313" key="4">
    <source>
        <dbReference type="Proteomes" id="UP001589702"/>
    </source>
</evidence>
<evidence type="ECO:0000256" key="1">
    <source>
        <dbReference type="SAM" id="MobiDB-lite"/>
    </source>
</evidence>
<feature type="compositionally biased region" description="Low complexity" evidence="1">
    <location>
        <begin position="69"/>
        <end position="78"/>
    </location>
</feature>
<reference evidence="3 4" key="1">
    <citation type="submission" date="2024-09" db="EMBL/GenBank/DDBJ databases">
        <authorList>
            <person name="Sun Q."/>
            <person name="Mori K."/>
        </authorList>
    </citation>
    <scope>NUCLEOTIDE SEQUENCE [LARGE SCALE GENOMIC DNA]</scope>
    <source>
        <strain evidence="3 4">JCM 1334</strain>
    </source>
</reference>